<protein>
    <submittedName>
        <fullName evidence="2">Uncharacterized protein</fullName>
    </submittedName>
</protein>
<feature type="region of interest" description="Disordered" evidence="1">
    <location>
        <begin position="647"/>
        <end position="711"/>
    </location>
</feature>
<feature type="region of interest" description="Disordered" evidence="1">
    <location>
        <begin position="1"/>
        <end position="33"/>
    </location>
</feature>
<organism evidence="2">
    <name type="scientific">uncultured Caudovirales phage</name>
    <dbReference type="NCBI Taxonomy" id="2100421"/>
    <lineage>
        <taxon>Viruses</taxon>
        <taxon>Duplodnaviria</taxon>
        <taxon>Heunggongvirae</taxon>
        <taxon>Uroviricota</taxon>
        <taxon>Caudoviricetes</taxon>
        <taxon>Peduoviridae</taxon>
        <taxon>Maltschvirus</taxon>
        <taxon>Maltschvirus maltsch</taxon>
    </lineage>
</organism>
<dbReference type="EMBL" id="LR796683">
    <property type="protein sequence ID" value="CAB4159193.1"/>
    <property type="molecule type" value="Genomic_DNA"/>
</dbReference>
<proteinExistence type="predicted"/>
<accession>A0A6J5NK15</accession>
<evidence type="ECO:0000313" key="2">
    <source>
        <dbReference type="EMBL" id="CAB4159193.1"/>
    </source>
</evidence>
<feature type="compositionally biased region" description="Gly residues" evidence="1">
    <location>
        <begin position="1"/>
        <end position="10"/>
    </location>
</feature>
<name>A0A6J5NK15_9CAUD</name>
<feature type="compositionally biased region" description="Basic and acidic residues" evidence="1">
    <location>
        <begin position="16"/>
        <end position="33"/>
    </location>
</feature>
<reference evidence="2" key="1">
    <citation type="submission" date="2020-04" db="EMBL/GenBank/DDBJ databases">
        <authorList>
            <person name="Chiriac C."/>
            <person name="Salcher M."/>
            <person name="Ghai R."/>
            <person name="Kavagutti S V."/>
        </authorList>
    </citation>
    <scope>NUCLEOTIDE SEQUENCE</scope>
</reference>
<evidence type="ECO:0000256" key="1">
    <source>
        <dbReference type="SAM" id="MobiDB-lite"/>
    </source>
</evidence>
<gene>
    <name evidence="2" type="ORF">UFOVP708_61</name>
</gene>
<feature type="region of interest" description="Disordered" evidence="1">
    <location>
        <begin position="546"/>
        <end position="573"/>
    </location>
</feature>
<sequence length="711" mass="75107">MAGFGYGGAGAFMDGFNKEEERRSNSRADKRRKLQEMMDRAAAEGKTLTYEQMMAMADESGANAGMFGENMTDSLLEQMRESHNAKAKEAESKRRYDVALRDDEMAARIEKKVAEYHRMGYDGAKIQQELSSMFPPEVLKAAAGRVGGIAKQVDMQDFRDGYTDGQRFPSEKEAQEYISSSGLTGQRAKGVLEGARKNGLDMGLKADEWGRRLGASVDLTQPGAKEALTNYINANLPEALKPWADKVLAATGVGGMMGQTTEDRAIGRVWAQAGANTASQVAVGGAGADAAKPGLIMERAARGAKAAGDEFEQVVVARAGGYAKLAADPKAKLTKEQREGFSLLAGLMQNYEIDDAGAARVQEHLQRGDIAEARKEARRLEAGSRPVAEARQAVETIARLRAGDVGGGGIYQATKAAADALWYAPGAAQLGKESAAFAGSGKAGMAQRANNEAANAAAQAVRNIRQVLAASGEIAATQAEAENAEYTAVASFIAPYAKAAGIDPLPLIQQALNAAGPAQGYRKTAAPSALADQGMRNNTAIAPYLGGAGGRAPMPAPAPSQGGRFASTEAEKDRPRILAEEFQAAVDRRNAGDPRAEADMAALAGELRRLGINVQQPAQAAPQRQQVGRPQLAEADIARMMAAMNGGTDFAPRRQAPPPPPAPRRQINWSDIDAGLTSLGPMQAGSVPAPAPRPEMRLVQTPNGPRWMPAR</sequence>